<dbReference type="PANTHER" id="PTHR43472">
    <property type="entry name" value="PHOSPHORIBOSYLAMINE--GLYCINE LIGASE"/>
    <property type="match status" value="1"/>
</dbReference>
<evidence type="ECO:0000256" key="3">
    <source>
        <dbReference type="ARBA" id="ARBA00005174"/>
    </source>
</evidence>
<feature type="domain" description="ATP-grasp" evidence="16">
    <location>
        <begin position="107"/>
        <end position="313"/>
    </location>
</feature>
<dbReference type="GO" id="GO:0046872">
    <property type="term" value="F:metal ion binding"/>
    <property type="evidence" value="ECO:0007669"/>
    <property type="project" value="UniProtKB-KW"/>
</dbReference>
<organism evidence="17 18">
    <name type="scientific">Marinitoga piezophila (strain DSM 14283 / JCM 11233 / KA3)</name>
    <dbReference type="NCBI Taxonomy" id="443254"/>
    <lineage>
        <taxon>Bacteria</taxon>
        <taxon>Thermotogati</taxon>
        <taxon>Thermotogota</taxon>
        <taxon>Thermotogae</taxon>
        <taxon>Petrotogales</taxon>
        <taxon>Petrotogaceae</taxon>
        <taxon>Marinitoga</taxon>
    </lineage>
</organism>
<dbReference type="FunFam" id="3.90.600.10:FF:000001">
    <property type="entry name" value="Trifunctional purine biosynthetic protein adenosine-3"/>
    <property type="match status" value="1"/>
</dbReference>
<dbReference type="HOGENOM" id="CLU_027420_3_1_0"/>
<keyword evidence="9 15" id="KW-0067">ATP-binding</keyword>
<dbReference type="InterPro" id="IPR020559">
    <property type="entry name" value="PRibGlycinamide_synth_CS"/>
</dbReference>
<evidence type="ECO:0000256" key="1">
    <source>
        <dbReference type="ARBA" id="ARBA00001936"/>
    </source>
</evidence>
<gene>
    <name evidence="14" type="primary">purD</name>
    <name evidence="17" type="ordered locus">Marpi_0387</name>
</gene>
<dbReference type="OrthoDB" id="9807240at2"/>
<dbReference type="InterPro" id="IPR020562">
    <property type="entry name" value="PRibGlycinamide_synth_N"/>
</dbReference>
<protein>
    <recommendedName>
        <fullName evidence="4 14">Phosphoribosylamine--glycine ligase</fullName>
        <ecNumber evidence="4 14">6.3.4.13</ecNumber>
    </recommendedName>
    <alternativeName>
        <fullName evidence="14">GARS</fullName>
    </alternativeName>
    <alternativeName>
        <fullName evidence="12 14">Glycinamide ribonucleotide synthetase</fullName>
    </alternativeName>
    <alternativeName>
        <fullName evidence="13 14">Phosphoribosylglycinamide synthetase</fullName>
    </alternativeName>
</protein>
<dbReference type="FunFam" id="3.40.50.20:FF:000006">
    <property type="entry name" value="Phosphoribosylamine--glycine ligase, chloroplastic"/>
    <property type="match status" value="1"/>
</dbReference>
<evidence type="ECO:0000256" key="12">
    <source>
        <dbReference type="ARBA" id="ARBA00042242"/>
    </source>
</evidence>
<name>H2J4H6_MARPK</name>
<dbReference type="PROSITE" id="PS50975">
    <property type="entry name" value="ATP_GRASP"/>
    <property type="match status" value="1"/>
</dbReference>
<dbReference type="Gene3D" id="3.30.470.20">
    <property type="entry name" value="ATP-grasp fold, B domain"/>
    <property type="match status" value="1"/>
</dbReference>
<dbReference type="InterPro" id="IPR011054">
    <property type="entry name" value="Rudment_hybrid_motif"/>
</dbReference>
<evidence type="ECO:0000256" key="5">
    <source>
        <dbReference type="ARBA" id="ARBA00022598"/>
    </source>
</evidence>
<dbReference type="RefSeq" id="WP_014295903.1">
    <property type="nucleotide sequence ID" value="NC_016751.1"/>
</dbReference>
<dbReference type="Pfam" id="PF02843">
    <property type="entry name" value="GARS_C"/>
    <property type="match status" value="1"/>
</dbReference>
<proteinExistence type="inferred from homology"/>
<dbReference type="Pfam" id="PF01071">
    <property type="entry name" value="GARS_A"/>
    <property type="match status" value="1"/>
</dbReference>
<keyword evidence="6" id="KW-0479">Metal-binding</keyword>
<dbReference type="EC" id="6.3.4.13" evidence="4 14"/>
<evidence type="ECO:0000256" key="2">
    <source>
        <dbReference type="ARBA" id="ARBA00001946"/>
    </source>
</evidence>
<dbReference type="GO" id="GO:0005524">
    <property type="term" value="F:ATP binding"/>
    <property type="evidence" value="ECO:0007669"/>
    <property type="project" value="UniProtKB-UniRule"/>
</dbReference>
<dbReference type="InterPro" id="IPR016185">
    <property type="entry name" value="PreATP-grasp_dom_sf"/>
</dbReference>
<keyword evidence="10" id="KW-0464">Manganese</keyword>
<dbReference type="PROSITE" id="PS00184">
    <property type="entry name" value="GARS"/>
    <property type="match status" value="1"/>
</dbReference>
<dbReference type="Gene3D" id="3.40.50.20">
    <property type="match status" value="1"/>
</dbReference>
<evidence type="ECO:0000256" key="6">
    <source>
        <dbReference type="ARBA" id="ARBA00022723"/>
    </source>
</evidence>
<dbReference type="GO" id="GO:0009113">
    <property type="term" value="P:purine nucleobase biosynthetic process"/>
    <property type="evidence" value="ECO:0007669"/>
    <property type="project" value="InterPro"/>
</dbReference>
<evidence type="ECO:0000256" key="8">
    <source>
        <dbReference type="ARBA" id="ARBA00022755"/>
    </source>
</evidence>
<evidence type="ECO:0000256" key="10">
    <source>
        <dbReference type="ARBA" id="ARBA00023211"/>
    </source>
</evidence>
<dbReference type="SMART" id="SM01210">
    <property type="entry name" value="GARS_C"/>
    <property type="match status" value="1"/>
</dbReference>
<dbReference type="InterPro" id="IPR011761">
    <property type="entry name" value="ATP-grasp"/>
</dbReference>
<evidence type="ECO:0000313" key="18">
    <source>
        <dbReference type="Proteomes" id="UP000007161"/>
    </source>
</evidence>
<dbReference type="HAMAP" id="MF_00138">
    <property type="entry name" value="GARS"/>
    <property type="match status" value="1"/>
</dbReference>
<evidence type="ECO:0000259" key="16">
    <source>
        <dbReference type="PROSITE" id="PS50975"/>
    </source>
</evidence>
<dbReference type="KEGG" id="mpz:Marpi_0387"/>
<dbReference type="InterPro" id="IPR020561">
    <property type="entry name" value="PRibGlycinamid_synth_ATP-grasp"/>
</dbReference>
<evidence type="ECO:0000256" key="14">
    <source>
        <dbReference type="HAMAP-Rule" id="MF_00138"/>
    </source>
</evidence>
<evidence type="ECO:0000256" key="13">
    <source>
        <dbReference type="ARBA" id="ARBA00042864"/>
    </source>
</evidence>
<evidence type="ECO:0000256" key="4">
    <source>
        <dbReference type="ARBA" id="ARBA00013255"/>
    </source>
</evidence>
<dbReference type="GO" id="GO:0006189">
    <property type="term" value="P:'de novo' IMP biosynthetic process"/>
    <property type="evidence" value="ECO:0007669"/>
    <property type="project" value="UniProtKB-UniRule"/>
</dbReference>
<dbReference type="InterPro" id="IPR013815">
    <property type="entry name" value="ATP_grasp_subdomain_1"/>
</dbReference>
<evidence type="ECO:0000313" key="17">
    <source>
        <dbReference type="EMBL" id="AEX84831.1"/>
    </source>
</evidence>
<keyword evidence="8 14" id="KW-0658">Purine biosynthesis</keyword>
<dbReference type="AlphaFoldDB" id="H2J4H6"/>
<keyword evidence="18" id="KW-1185">Reference proteome</keyword>
<evidence type="ECO:0000256" key="15">
    <source>
        <dbReference type="PROSITE-ProRule" id="PRU00409"/>
    </source>
</evidence>
<dbReference type="SUPFAM" id="SSF52440">
    <property type="entry name" value="PreATP-grasp domain"/>
    <property type="match status" value="1"/>
</dbReference>
<dbReference type="InterPro" id="IPR020560">
    <property type="entry name" value="PRibGlycinamide_synth_C-dom"/>
</dbReference>
<comment type="similarity">
    <text evidence="11 14">Belongs to the GARS family.</text>
</comment>
<dbReference type="NCBIfam" id="TIGR00877">
    <property type="entry name" value="purD"/>
    <property type="match status" value="1"/>
</dbReference>
<reference evidence="17 18" key="1">
    <citation type="journal article" date="2012" name="J. Bacteriol.">
        <title>Complete Genome Sequence of the Thermophilic, Piezophilic, Heterotrophic Bacterium Marinitoga piezophila KA3.</title>
        <authorList>
            <person name="Lucas S."/>
            <person name="Han J."/>
            <person name="Lapidus A."/>
            <person name="Cheng J.F."/>
            <person name="Goodwin L.A."/>
            <person name="Pitluck S."/>
            <person name="Peters L."/>
            <person name="Mikhailova N."/>
            <person name="Teshima H."/>
            <person name="Detter J.C."/>
            <person name="Han C."/>
            <person name="Tapia R."/>
            <person name="Land M."/>
            <person name="Hauser L."/>
            <person name="Kyrpides N.C."/>
            <person name="Ivanova N."/>
            <person name="Pagani I."/>
            <person name="Vannier P."/>
            <person name="Oger P."/>
            <person name="Bartlett D.H."/>
            <person name="Noll K.M."/>
            <person name="Woyke T."/>
            <person name="Jebbar M."/>
        </authorList>
    </citation>
    <scope>NUCLEOTIDE SEQUENCE [LARGE SCALE GENOMIC DNA]</scope>
    <source>
        <strain evidence="18">DSM 14283 / JCM 11233 / KA3</strain>
    </source>
</reference>
<dbReference type="PANTHER" id="PTHR43472:SF1">
    <property type="entry name" value="PHOSPHORIBOSYLAMINE--GLYCINE LIGASE, CHLOROPLASTIC"/>
    <property type="match status" value="1"/>
</dbReference>
<dbReference type="SMART" id="SM01209">
    <property type="entry name" value="GARS_A"/>
    <property type="match status" value="1"/>
</dbReference>
<dbReference type="Gene3D" id="3.90.600.10">
    <property type="entry name" value="Phosphoribosylglycinamide synthetase, C-terminal domain"/>
    <property type="match status" value="1"/>
</dbReference>
<dbReference type="InterPro" id="IPR037123">
    <property type="entry name" value="PRibGlycinamide_synth_C_sf"/>
</dbReference>
<keyword evidence="7 15" id="KW-0547">Nucleotide-binding</keyword>
<comment type="catalytic activity">
    <reaction evidence="14">
        <text>5-phospho-beta-D-ribosylamine + glycine + ATP = N(1)-(5-phospho-beta-D-ribosyl)glycinamide + ADP + phosphate + H(+)</text>
        <dbReference type="Rhea" id="RHEA:17453"/>
        <dbReference type="ChEBI" id="CHEBI:15378"/>
        <dbReference type="ChEBI" id="CHEBI:30616"/>
        <dbReference type="ChEBI" id="CHEBI:43474"/>
        <dbReference type="ChEBI" id="CHEBI:57305"/>
        <dbReference type="ChEBI" id="CHEBI:58681"/>
        <dbReference type="ChEBI" id="CHEBI:143788"/>
        <dbReference type="ChEBI" id="CHEBI:456216"/>
        <dbReference type="EC" id="6.3.4.13"/>
    </reaction>
</comment>
<dbReference type="Proteomes" id="UP000007161">
    <property type="component" value="Chromosome"/>
</dbReference>
<dbReference type="Gene3D" id="3.30.1490.20">
    <property type="entry name" value="ATP-grasp fold, A domain"/>
    <property type="match status" value="1"/>
</dbReference>
<evidence type="ECO:0000256" key="11">
    <source>
        <dbReference type="ARBA" id="ARBA00038345"/>
    </source>
</evidence>
<comment type="cofactor">
    <cofactor evidence="2">
        <name>Mg(2+)</name>
        <dbReference type="ChEBI" id="CHEBI:18420"/>
    </cofactor>
</comment>
<evidence type="ECO:0000256" key="9">
    <source>
        <dbReference type="ARBA" id="ARBA00022840"/>
    </source>
</evidence>
<comment type="pathway">
    <text evidence="3 14">Purine metabolism; IMP biosynthesis via de novo pathway; N(1)-(5-phospho-D-ribosyl)glycinamide from 5-phospho-alpha-D-ribose 1-diphosphate: step 2/2.</text>
</comment>
<dbReference type="InterPro" id="IPR000115">
    <property type="entry name" value="PRibGlycinamide_synth"/>
</dbReference>
<dbReference type="SUPFAM" id="SSF56059">
    <property type="entry name" value="Glutathione synthetase ATP-binding domain-like"/>
    <property type="match status" value="1"/>
</dbReference>
<dbReference type="Pfam" id="PF02844">
    <property type="entry name" value="GARS_N"/>
    <property type="match status" value="1"/>
</dbReference>
<reference evidence="18" key="2">
    <citation type="submission" date="2012-01" db="EMBL/GenBank/DDBJ databases">
        <title>Complete sequence of chromosome of Marinitoga piezophila KA3.</title>
        <authorList>
            <person name="Lucas S."/>
            <person name="Han J."/>
            <person name="Lapidus A."/>
            <person name="Cheng J.-F."/>
            <person name="Goodwin L."/>
            <person name="Pitluck S."/>
            <person name="Peters L."/>
            <person name="Mikhailova N."/>
            <person name="Teshima H."/>
            <person name="Detter J.C."/>
            <person name="Han C."/>
            <person name="Tapia R."/>
            <person name="Land M."/>
            <person name="Hauser L."/>
            <person name="Kyrpides N."/>
            <person name="Ivanova N."/>
            <person name="Pagani I."/>
            <person name="Jebbar M."/>
            <person name="Vannier P."/>
            <person name="Oger P."/>
            <person name="Cario A."/>
            <person name="Bartlett D."/>
            <person name="Noll K.M."/>
            <person name="Woyke T."/>
        </authorList>
    </citation>
    <scope>NUCLEOTIDE SEQUENCE [LARGE SCALE GENOMIC DNA]</scope>
    <source>
        <strain evidence="18">DSM 14283 / JCM 11233 / KA3</strain>
    </source>
</reference>
<dbReference type="STRING" id="443254.Marpi_0387"/>
<dbReference type="EMBL" id="CP003257">
    <property type="protein sequence ID" value="AEX84831.1"/>
    <property type="molecule type" value="Genomic_DNA"/>
</dbReference>
<dbReference type="eggNOG" id="COG0151">
    <property type="taxonomic scope" value="Bacteria"/>
</dbReference>
<dbReference type="UniPathway" id="UPA00074">
    <property type="reaction ID" value="UER00125"/>
</dbReference>
<sequence length="413" mass="46543">MKVMIIGNGGREHALAWKISQSPLVEKIYCIPGNGGTFNENKCENVYIDNIHDIKEFAKNNNIALTIVGPEKYLVEGIVDEFEKDSLKIFGPDKRASMLEGSKSYAKNFAKKYNVQTPEYSVFNKLDDAIEKIKEVKYPVVIKADGLAAGKGVIIAKNYEEAEKALYDFMENKIFEEAGKTVVIEEYIEGYEMSVFVLVDGENYKIFQTAKDHKKIFEGEKGPNTGGMGAISPHPLLNETLFENIKQKIIKPTIKGIKEEKSNYKGILFIGLMIKNNEPYLLEYNVRFGDPETQAMLPLLENDIAKIFLKTVEGKLNEVELKWKNKVSCCVVAASNGYPGKYEKGYEININTEEIVFHAGTAIKDNKLITNGGRVLSLVTMEDTLEKAQEKAYEEISKISFKGIYYRKDIGKL</sequence>
<keyword evidence="5 14" id="KW-0436">Ligase</keyword>
<dbReference type="GO" id="GO:0004637">
    <property type="term" value="F:phosphoribosylamine-glycine ligase activity"/>
    <property type="evidence" value="ECO:0007669"/>
    <property type="project" value="UniProtKB-UniRule"/>
</dbReference>
<comment type="cofactor">
    <cofactor evidence="1">
        <name>Mn(2+)</name>
        <dbReference type="ChEBI" id="CHEBI:29035"/>
    </cofactor>
</comment>
<accession>H2J4H6</accession>
<dbReference type="SUPFAM" id="SSF51246">
    <property type="entry name" value="Rudiment single hybrid motif"/>
    <property type="match status" value="1"/>
</dbReference>
<evidence type="ECO:0000256" key="7">
    <source>
        <dbReference type="ARBA" id="ARBA00022741"/>
    </source>
</evidence>